<keyword evidence="2" id="KW-1185">Reference proteome</keyword>
<gene>
    <name evidence="1" type="ORF">CC80DRAFT_585957</name>
</gene>
<dbReference type="Proteomes" id="UP000800035">
    <property type="component" value="Unassembled WGS sequence"/>
</dbReference>
<organism evidence="1 2">
    <name type="scientific">Byssothecium circinans</name>
    <dbReference type="NCBI Taxonomy" id="147558"/>
    <lineage>
        <taxon>Eukaryota</taxon>
        <taxon>Fungi</taxon>
        <taxon>Dikarya</taxon>
        <taxon>Ascomycota</taxon>
        <taxon>Pezizomycotina</taxon>
        <taxon>Dothideomycetes</taxon>
        <taxon>Pleosporomycetidae</taxon>
        <taxon>Pleosporales</taxon>
        <taxon>Massarineae</taxon>
        <taxon>Massarinaceae</taxon>
        <taxon>Byssothecium</taxon>
    </lineage>
</organism>
<name>A0A6A5U2S4_9PLEO</name>
<dbReference type="AlphaFoldDB" id="A0A6A5U2S4"/>
<accession>A0A6A5U2S4</accession>
<dbReference type="PANTHER" id="PTHR38790">
    <property type="entry name" value="2EXR DOMAIN-CONTAINING PROTEIN-RELATED"/>
    <property type="match status" value="1"/>
</dbReference>
<evidence type="ECO:0000313" key="2">
    <source>
        <dbReference type="Proteomes" id="UP000800035"/>
    </source>
</evidence>
<dbReference type="EMBL" id="ML976985">
    <property type="protein sequence ID" value="KAF1959433.1"/>
    <property type="molecule type" value="Genomic_DNA"/>
</dbReference>
<dbReference type="OrthoDB" id="5413827at2759"/>
<dbReference type="PANTHER" id="PTHR38790:SF4">
    <property type="entry name" value="2EXR DOMAIN-CONTAINING PROTEIN"/>
    <property type="match status" value="1"/>
</dbReference>
<reference evidence="1" key="1">
    <citation type="journal article" date="2020" name="Stud. Mycol.">
        <title>101 Dothideomycetes genomes: a test case for predicting lifestyles and emergence of pathogens.</title>
        <authorList>
            <person name="Haridas S."/>
            <person name="Albert R."/>
            <person name="Binder M."/>
            <person name="Bloem J."/>
            <person name="Labutti K."/>
            <person name="Salamov A."/>
            <person name="Andreopoulos B."/>
            <person name="Baker S."/>
            <person name="Barry K."/>
            <person name="Bills G."/>
            <person name="Bluhm B."/>
            <person name="Cannon C."/>
            <person name="Castanera R."/>
            <person name="Culley D."/>
            <person name="Daum C."/>
            <person name="Ezra D."/>
            <person name="Gonzalez J."/>
            <person name="Henrissat B."/>
            <person name="Kuo A."/>
            <person name="Liang C."/>
            <person name="Lipzen A."/>
            <person name="Lutzoni F."/>
            <person name="Magnuson J."/>
            <person name="Mondo S."/>
            <person name="Nolan M."/>
            <person name="Ohm R."/>
            <person name="Pangilinan J."/>
            <person name="Park H.-J."/>
            <person name="Ramirez L."/>
            <person name="Alfaro M."/>
            <person name="Sun H."/>
            <person name="Tritt A."/>
            <person name="Yoshinaga Y."/>
            <person name="Zwiers L.-H."/>
            <person name="Turgeon B."/>
            <person name="Goodwin S."/>
            <person name="Spatafora J."/>
            <person name="Crous P."/>
            <person name="Grigoriev I."/>
        </authorList>
    </citation>
    <scope>NUCLEOTIDE SEQUENCE</scope>
    <source>
        <strain evidence="1">CBS 675.92</strain>
    </source>
</reference>
<protein>
    <submittedName>
        <fullName evidence="1">Uncharacterized protein</fullName>
    </submittedName>
</protein>
<evidence type="ECO:0000313" key="1">
    <source>
        <dbReference type="EMBL" id="KAF1959433.1"/>
    </source>
</evidence>
<proteinExistence type="predicted"/>
<sequence length="230" mass="25463">MDAPKPQVPQGFTDPSTSKEAITLRNQKESPLLRLPGELRNRIYRYALSGITINLYKGDGNKFSTKSISHGAHILGLAKVCRQIHAEIDPLLVYRANTFRVDLQNYSALGDFVKSLKAKPLAAIETVCIPMTQCFEGLKIPNHWITAHGLSIQLLGLSKLLIETEIVDSFVGKGMDPSRGHIIELASEGAFKMLGKDNFEIDILSAEGKCFYHRAVDGTIFSYLEDCAQQ</sequence>